<dbReference type="EMBL" id="CP015193">
    <property type="protein sequence ID" value="ASJ16377.1"/>
    <property type="molecule type" value="Genomic_DNA"/>
</dbReference>
<dbReference type="OrthoDB" id="101978at2157"/>
<sequence>MKKALIAIISLIFAGLIISAVVDTYRKVLPQNLPITGSNMPTMTSIQSHNYTIIMEETDNGLNLTRGVYNVSGIDESLRKKLLDPTEWYVTNTTLSYEYAEEMYNETLEIVKNSTEQSKSIIYRFLEIFPNTERIKEKVDEIMNKLENLTKR</sequence>
<proteinExistence type="predicted"/>
<evidence type="ECO:0000313" key="2">
    <source>
        <dbReference type="EMBL" id="CUX78631.1"/>
    </source>
</evidence>
<evidence type="ECO:0000313" key="3">
    <source>
        <dbReference type="Proteomes" id="UP000093069"/>
    </source>
</evidence>
<gene>
    <name evidence="1" type="ORF">A3L04_04460</name>
    <name evidence="2" type="ORF">CHITON_1852</name>
</gene>
<dbReference type="KEGG" id="tch:CHITON_1852"/>
<reference evidence="1 4" key="3">
    <citation type="submission" date="2016-04" db="EMBL/GenBank/DDBJ databases">
        <title>Complete genome sequence of Thermococcus chitonophagus type strain GC74.</title>
        <authorList>
            <person name="Oger P.M."/>
        </authorList>
    </citation>
    <scope>NUCLEOTIDE SEQUENCE [LARGE SCALE GENOMIC DNA]</scope>
    <source>
        <strain evidence="1 4">GC74</strain>
    </source>
</reference>
<accession>A0A160VX86</accession>
<dbReference type="Proteomes" id="UP000250189">
    <property type="component" value="Chromosome"/>
</dbReference>
<name>A0A160VX86_9EURY</name>
<organism evidence="2 3">
    <name type="scientific">Thermococcus chitonophagus</name>
    <dbReference type="NCBI Taxonomy" id="54262"/>
    <lineage>
        <taxon>Archaea</taxon>
        <taxon>Methanobacteriati</taxon>
        <taxon>Methanobacteriota</taxon>
        <taxon>Thermococci</taxon>
        <taxon>Thermococcales</taxon>
        <taxon>Thermococcaceae</taxon>
        <taxon>Thermococcus</taxon>
    </lineage>
</organism>
<dbReference type="GeneID" id="33321802"/>
<dbReference type="EMBL" id="LN999010">
    <property type="protein sequence ID" value="CUX78631.1"/>
    <property type="molecule type" value="Genomic_DNA"/>
</dbReference>
<evidence type="ECO:0000313" key="1">
    <source>
        <dbReference type="EMBL" id="ASJ16377.1"/>
    </source>
</evidence>
<dbReference type="AlphaFoldDB" id="A0A160VX86"/>
<dbReference type="Proteomes" id="UP000093069">
    <property type="component" value="Chromosome I"/>
</dbReference>
<reference evidence="2" key="1">
    <citation type="submission" date="2016-01" db="EMBL/GenBank/DDBJ databases">
        <authorList>
            <person name="Oliw E.H."/>
        </authorList>
    </citation>
    <scope>NUCLEOTIDE SEQUENCE</scope>
    <source>
        <strain evidence="2">1</strain>
    </source>
</reference>
<dbReference type="RefSeq" id="WP_068578816.1">
    <property type="nucleotide sequence ID" value="NZ_CP015193.1"/>
</dbReference>
<protein>
    <submittedName>
        <fullName evidence="2">Uncharacterized protein</fullName>
    </submittedName>
</protein>
<evidence type="ECO:0000313" key="4">
    <source>
        <dbReference type="Proteomes" id="UP000250189"/>
    </source>
</evidence>
<keyword evidence="4" id="KW-1185">Reference proteome</keyword>
<reference evidence="3" key="2">
    <citation type="submission" date="2016-01" db="EMBL/GenBank/DDBJ databases">
        <authorList>
            <person name="Vorgias C.E."/>
        </authorList>
    </citation>
    <scope>NUCLEOTIDE SEQUENCE [LARGE SCALE GENOMIC DNA]</scope>
</reference>